<evidence type="ECO:0000256" key="8">
    <source>
        <dbReference type="ARBA" id="ARBA00022691"/>
    </source>
</evidence>
<dbReference type="PANTHER" id="PTHR11579">
    <property type="entry name" value="PROTEIN-L-ISOASPARTATE O-METHYLTRANSFERASE"/>
    <property type="match status" value="1"/>
</dbReference>
<dbReference type="InterPro" id="IPR000682">
    <property type="entry name" value="PCMT"/>
</dbReference>
<evidence type="ECO:0000256" key="9">
    <source>
        <dbReference type="ARBA" id="ARBA00030757"/>
    </source>
</evidence>
<evidence type="ECO:0000256" key="7">
    <source>
        <dbReference type="ARBA" id="ARBA00022679"/>
    </source>
</evidence>
<proteinExistence type="inferred from homology"/>
<dbReference type="SUPFAM" id="SSF53335">
    <property type="entry name" value="S-adenosyl-L-methionine-dependent methyltransferases"/>
    <property type="match status" value="1"/>
</dbReference>
<evidence type="ECO:0000256" key="3">
    <source>
        <dbReference type="ARBA" id="ARBA00011890"/>
    </source>
</evidence>
<dbReference type="GO" id="GO:0008168">
    <property type="term" value="F:methyltransferase activity"/>
    <property type="evidence" value="ECO:0007669"/>
    <property type="project" value="UniProtKB-KW"/>
</dbReference>
<comment type="subcellular location">
    <subcellularLocation>
        <location evidence="1">Cytoplasm</location>
    </subcellularLocation>
</comment>
<comment type="caution">
    <text evidence="12">The sequence shown here is derived from an EMBL/GenBank/DDBJ whole genome shotgun (WGS) entry which is preliminary data.</text>
</comment>
<evidence type="ECO:0000256" key="6">
    <source>
        <dbReference type="ARBA" id="ARBA00022603"/>
    </source>
</evidence>
<protein>
    <recommendedName>
        <fullName evidence="4">Protein-L-isoaspartate O-methyltransferase</fullName>
        <ecNumber evidence="3">2.1.1.77</ecNumber>
    </recommendedName>
    <alternativeName>
        <fullName evidence="11">L-isoaspartyl protein carboxyl methyltransferase</fullName>
    </alternativeName>
    <alternativeName>
        <fullName evidence="9">Protein L-isoaspartyl methyltransferase</fullName>
    </alternativeName>
    <alternativeName>
        <fullName evidence="10">Protein-beta-aspartate methyltransferase</fullName>
    </alternativeName>
</protein>
<evidence type="ECO:0000256" key="10">
    <source>
        <dbReference type="ARBA" id="ARBA00031323"/>
    </source>
</evidence>
<dbReference type="GO" id="GO:0032259">
    <property type="term" value="P:methylation"/>
    <property type="evidence" value="ECO:0007669"/>
    <property type="project" value="UniProtKB-KW"/>
</dbReference>
<dbReference type="EMBL" id="BAAAZA010000021">
    <property type="protein sequence ID" value="GAA3885814.1"/>
    <property type="molecule type" value="Genomic_DNA"/>
</dbReference>
<keyword evidence="8" id="KW-0949">S-adenosyl-L-methionine</keyword>
<keyword evidence="5" id="KW-0963">Cytoplasm</keyword>
<evidence type="ECO:0000256" key="4">
    <source>
        <dbReference type="ARBA" id="ARBA00013346"/>
    </source>
</evidence>
<comment type="similarity">
    <text evidence="2">Belongs to the methyltransferase superfamily. L-isoaspartyl/D-aspartyl protein methyltransferase family.</text>
</comment>
<dbReference type="RefSeq" id="WP_345552654.1">
    <property type="nucleotide sequence ID" value="NZ_BAAAZA010000021.1"/>
</dbReference>
<organism evidence="12 13">
    <name type="scientific">Streptomyces lannensis</name>
    <dbReference type="NCBI Taxonomy" id="766498"/>
    <lineage>
        <taxon>Bacteria</taxon>
        <taxon>Bacillati</taxon>
        <taxon>Actinomycetota</taxon>
        <taxon>Actinomycetes</taxon>
        <taxon>Kitasatosporales</taxon>
        <taxon>Streptomycetaceae</taxon>
        <taxon>Streptomyces</taxon>
    </lineage>
</organism>
<dbReference type="EC" id="2.1.1.77" evidence="3"/>
<dbReference type="PANTHER" id="PTHR11579:SF0">
    <property type="entry name" value="PROTEIN-L-ISOASPARTATE(D-ASPARTATE) O-METHYLTRANSFERASE"/>
    <property type="match status" value="1"/>
</dbReference>
<dbReference type="InterPro" id="IPR029063">
    <property type="entry name" value="SAM-dependent_MTases_sf"/>
</dbReference>
<dbReference type="Pfam" id="PF01135">
    <property type="entry name" value="PCMT"/>
    <property type="match status" value="1"/>
</dbReference>
<keyword evidence="7" id="KW-0808">Transferase</keyword>
<accession>A0ABP7KRV3</accession>
<sequence>MTWLDNDTAAALRREFAAALDSARTSAWTDAFAAVPRHAFVPTYYNQDRAGTWQRIGPENPRYLKSVYSDHALTTQLDQQGFPTSSSSEPSVMLAMLEALDAHPGDTVLELGTGTGYNAALLCHRLGEANITTIDIDPALTSAAAQRLADLDLHPFITTGDGARGWKDRAPYQRFLATAALRAIPTAFLEQAAPGAIIVAPIGYGILRVTVTAPGHGTGWFLPIPAHFMPRRTMSAPPAFDQAREAEPTQTKTPPGDILDRLRFPLSLALPGHTTCSWRGEDGEVTAVGIWTEDGSTTTAHASGAVRQVGPRRLWDTIEDLAETFDGEPRRQDFHVNITPSRQTVWYQTPDGPWWELPQPS</sequence>
<dbReference type="Gene3D" id="3.40.50.150">
    <property type="entry name" value="Vaccinia Virus protein VP39"/>
    <property type="match status" value="1"/>
</dbReference>
<evidence type="ECO:0000256" key="5">
    <source>
        <dbReference type="ARBA" id="ARBA00022490"/>
    </source>
</evidence>
<dbReference type="Proteomes" id="UP001501563">
    <property type="component" value="Unassembled WGS sequence"/>
</dbReference>
<evidence type="ECO:0000256" key="1">
    <source>
        <dbReference type="ARBA" id="ARBA00004496"/>
    </source>
</evidence>
<evidence type="ECO:0000313" key="12">
    <source>
        <dbReference type="EMBL" id="GAA3885814.1"/>
    </source>
</evidence>
<keyword evidence="6 12" id="KW-0489">Methyltransferase</keyword>
<gene>
    <name evidence="12" type="ORF">GCM10022207_61410</name>
</gene>
<reference evidence="13" key="1">
    <citation type="journal article" date="2019" name="Int. J. Syst. Evol. Microbiol.">
        <title>The Global Catalogue of Microorganisms (GCM) 10K type strain sequencing project: providing services to taxonomists for standard genome sequencing and annotation.</title>
        <authorList>
            <consortium name="The Broad Institute Genomics Platform"/>
            <consortium name="The Broad Institute Genome Sequencing Center for Infectious Disease"/>
            <person name="Wu L."/>
            <person name="Ma J."/>
        </authorList>
    </citation>
    <scope>NUCLEOTIDE SEQUENCE [LARGE SCALE GENOMIC DNA]</scope>
    <source>
        <strain evidence="13">JCM 16578</strain>
    </source>
</reference>
<keyword evidence="13" id="KW-1185">Reference proteome</keyword>
<dbReference type="CDD" id="cd02440">
    <property type="entry name" value="AdoMet_MTases"/>
    <property type="match status" value="1"/>
</dbReference>
<evidence type="ECO:0000256" key="2">
    <source>
        <dbReference type="ARBA" id="ARBA00005369"/>
    </source>
</evidence>
<evidence type="ECO:0000313" key="13">
    <source>
        <dbReference type="Proteomes" id="UP001501563"/>
    </source>
</evidence>
<name>A0ABP7KRV3_9ACTN</name>
<evidence type="ECO:0000256" key="11">
    <source>
        <dbReference type="ARBA" id="ARBA00031350"/>
    </source>
</evidence>